<dbReference type="PANTHER" id="PTHR39579">
    <property type="entry name" value="INNER MEMBRANE PROTEIN YHCB"/>
    <property type="match status" value="1"/>
</dbReference>
<evidence type="ECO:0000256" key="5">
    <source>
        <dbReference type="ARBA" id="ARBA00022692"/>
    </source>
</evidence>
<keyword evidence="8 15" id="KW-0472">Membrane</keyword>
<protein>
    <recommendedName>
        <fullName evidence="11">Z-ring associated protein G</fullName>
    </recommendedName>
    <alternativeName>
        <fullName evidence="12">Cell division protein ZapG</fullName>
    </alternativeName>
</protein>
<keyword evidence="6" id="KW-0133">Cell shape</keyword>
<evidence type="ECO:0000256" key="13">
    <source>
        <dbReference type="SAM" id="Coils"/>
    </source>
</evidence>
<dbReference type="STRING" id="299255.SAMN02745129_3921"/>
<feature type="transmembrane region" description="Helical" evidence="15">
    <location>
        <begin position="6"/>
        <end position="24"/>
    </location>
</feature>
<evidence type="ECO:0000256" key="1">
    <source>
        <dbReference type="ARBA" id="ARBA00004377"/>
    </source>
</evidence>
<reference evidence="17" key="1">
    <citation type="submission" date="2016-11" db="EMBL/GenBank/DDBJ databases">
        <authorList>
            <person name="Varghese N."/>
            <person name="Submissions S."/>
        </authorList>
    </citation>
    <scope>NUCLEOTIDE SEQUENCE [LARGE SCALE GENOMIC DNA]</scope>
    <source>
        <strain evidence="17">DSM 16917</strain>
    </source>
</reference>
<keyword evidence="17" id="KW-1185">Reference proteome</keyword>
<feature type="coiled-coil region" evidence="13">
    <location>
        <begin position="31"/>
        <end position="65"/>
    </location>
</feature>
<dbReference type="GO" id="GO:0005886">
    <property type="term" value="C:plasma membrane"/>
    <property type="evidence" value="ECO:0007669"/>
    <property type="project" value="UniProtKB-SubCell"/>
</dbReference>
<keyword evidence="9" id="KW-0131">Cell cycle</keyword>
<comment type="similarity">
    <text evidence="10">Belongs to the ZapG family.</text>
</comment>
<proteinExistence type="inferred from homology"/>
<evidence type="ECO:0000256" key="14">
    <source>
        <dbReference type="SAM" id="MobiDB-lite"/>
    </source>
</evidence>
<evidence type="ECO:0000256" key="7">
    <source>
        <dbReference type="ARBA" id="ARBA00022989"/>
    </source>
</evidence>
<evidence type="ECO:0000256" key="6">
    <source>
        <dbReference type="ARBA" id="ARBA00022960"/>
    </source>
</evidence>
<keyword evidence="2" id="KW-1003">Cell membrane</keyword>
<evidence type="ECO:0000256" key="15">
    <source>
        <dbReference type="SAM" id="Phobius"/>
    </source>
</evidence>
<sequence length="134" mass="14942">MTWAPSLIFLFIGIGIGYLIHWRFKGNGEDNRALQRELTQAKFELDQQRQEVADYFEQSRELMSQLSSSLDKANRFWNDSAKGMLGDGQLTPLPANQPKLEDKGDGDSVESLPPKDYVKGSHGIISESPKAANG</sequence>
<dbReference type="Proteomes" id="UP000184268">
    <property type="component" value="Unassembled WGS sequence"/>
</dbReference>
<comment type="subcellular location">
    <subcellularLocation>
        <location evidence="1">Cell inner membrane</location>
        <topology evidence="1">Single-pass membrane protein</topology>
    </subcellularLocation>
</comment>
<evidence type="ECO:0000313" key="17">
    <source>
        <dbReference type="Proteomes" id="UP000184268"/>
    </source>
</evidence>
<evidence type="ECO:0000256" key="9">
    <source>
        <dbReference type="ARBA" id="ARBA00023306"/>
    </source>
</evidence>
<dbReference type="RefSeq" id="WP_067662835.1">
    <property type="nucleotide sequence ID" value="NZ_FQXG01000006.1"/>
</dbReference>
<dbReference type="AlphaFoldDB" id="A0A1M5Y2H2"/>
<dbReference type="Pfam" id="PF06295">
    <property type="entry name" value="ZapG-like"/>
    <property type="match status" value="1"/>
</dbReference>
<dbReference type="OrthoDB" id="6401511at2"/>
<keyword evidence="4" id="KW-0132">Cell division</keyword>
<keyword evidence="13" id="KW-0175">Coiled coil</keyword>
<evidence type="ECO:0000256" key="3">
    <source>
        <dbReference type="ARBA" id="ARBA00022519"/>
    </source>
</evidence>
<evidence type="ECO:0000256" key="8">
    <source>
        <dbReference type="ARBA" id="ARBA00023136"/>
    </source>
</evidence>
<evidence type="ECO:0000256" key="10">
    <source>
        <dbReference type="ARBA" id="ARBA00035657"/>
    </source>
</evidence>
<dbReference type="PANTHER" id="PTHR39579:SF1">
    <property type="entry name" value="INNER MEMBRANE PROTEIN YHCB"/>
    <property type="match status" value="1"/>
</dbReference>
<evidence type="ECO:0000256" key="4">
    <source>
        <dbReference type="ARBA" id="ARBA00022618"/>
    </source>
</evidence>
<evidence type="ECO:0000256" key="11">
    <source>
        <dbReference type="ARBA" id="ARBA00035703"/>
    </source>
</evidence>
<organism evidence="16 17">
    <name type="scientific">Ferrimonas marina</name>
    <dbReference type="NCBI Taxonomy" id="299255"/>
    <lineage>
        <taxon>Bacteria</taxon>
        <taxon>Pseudomonadati</taxon>
        <taxon>Pseudomonadota</taxon>
        <taxon>Gammaproteobacteria</taxon>
        <taxon>Alteromonadales</taxon>
        <taxon>Ferrimonadaceae</taxon>
        <taxon>Ferrimonas</taxon>
    </lineage>
</organism>
<dbReference type="InterPro" id="IPR009386">
    <property type="entry name" value="ZapG-like"/>
</dbReference>
<evidence type="ECO:0000256" key="12">
    <source>
        <dbReference type="ARBA" id="ARBA00035727"/>
    </source>
</evidence>
<dbReference type="GO" id="GO:0008360">
    <property type="term" value="P:regulation of cell shape"/>
    <property type="evidence" value="ECO:0007669"/>
    <property type="project" value="UniProtKB-KW"/>
</dbReference>
<feature type="region of interest" description="Disordered" evidence="14">
    <location>
        <begin position="85"/>
        <end position="134"/>
    </location>
</feature>
<accession>A0A1M5Y2H2</accession>
<keyword evidence="3" id="KW-0997">Cell inner membrane</keyword>
<gene>
    <name evidence="16" type="ORF">SAMN02745129_3921</name>
</gene>
<dbReference type="GO" id="GO:0051301">
    <property type="term" value="P:cell division"/>
    <property type="evidence" value="ECO:0007669"/>
    <property type="project" value="UniProtKB-KW"/>
</dbReference>
<name>A0A1M5Y2H2_9GAMM</name>
<evidence type="ECO:0000313" key="16">
    <source>
        <dbReference type="EMBL" id="SHI06166.1"/>
    </source>
</evidence>
<evidence type="ECO:0000256" key="2">
    <source>
        <dbReference type="ARBA" id="ARBA00022475"/>
    </source>
</evidence>
<dbReference type="EMBL" id="FQXG01000006">
    <property type="protein sequence ID" value="SHI06166.1"/>
    <property type="molecule type" value="Genomic_DNA"/>
</dbReference>
<keyword evidence="5 15" id="KW-0812">Transmembrane</keyword>
<keyword evidence="7 15" id="KW-1133">Transmembrane helix</keyword>